<dbReference type="AlphaFoldDB" id="A0A1F5NE27"/>
<gene>
    <name evidence="2" type="ORF">A3K06_03810</name>
</gene>
<dbReference type="EMBL" id="MFEG01000025">
    <property type="protein sequence ID" value="OGE75792.1"/>
    <property type="molecule type" value="Genomic_DNA"/>
</dbReference>
<dbReference type="Proteomes" id="UP000176547">
    <property type="component" value="Unassembled WGS sequence"/>
</dbReference>
<evidence type="ECO:0000313" key="2">
    <source>
        <dbReference type="EMBL" id="OGE75792.1"/>
    </source>
</evidence>
<sequence length="81" mass="9211">MDEKQNKTLEKLARAVEASYNSAGKMFWRGFLYGLGRGIGNLVGFLLLLAVLYYLFKITGLDETFHRLFEQFSNITGGLTR</sequence>
<name>A0A1F5NE27_9BACT</name>
<comment type="caution">
    <text evidence="2">The sequence shown here is derived from an EMBL/GenBank/DDBJ whole genome shotgun (WGS) entry which is preliminary data.</text>
</comment>
<accession>A0A1F5NE27</accession>
<feature type="transmembrane region" description="Helical" evidence="1">
    <location>
        <begin position="31"/>
        <end position="56"/>
    </location>
</feature>
<keyword evidence="1" id="KW-1133">Transmembrane helix</keyword>
<reference evidence="2 3" key="1">
    <citation type="journal article" date="2016" name="Nat. Commun.">
        <title>Thousands of microbial genomes shed light on interconnected biogeochemical processes in an aquifer system.</title>
        <authorList>
            <person name="Anantharaman K."/>
            <person name="Brown C.T."/>
            <person name="Hug L.A."/>
            <person name="Sharon I."/>
            <person name="Castelle C.J."/>
            <person name="Probst A.J."/>
            <person name="Thomas B.C."/>
            <person name="Singh A."/>
            <person name="Wilkins M.J."/>
            <person name="Karaoz U."/>
            <person name="Brodie E.L."/>
            <person name="Williams K.H."/>
            <person name="Hubbard S.S."/>
            <person name="Banfield J.F."/>
        </authorList>
    </citation>
    <scope>NUCLEOTIDE SEQUENCE [LARGE SCALE GENOMIC DNA]</scope>
</reference>
<keyword evidence="1" id="KW-0812">Transmembrane</keyword>
<evidence type="ECO:0000313" key="3">
    <source>
        <dbReference type="Proteomes" id="UP000176547"/>
    </source>
</evidence>
<evidence type="ECO:0000256" key="1">
    <source>
        <dbReference type="SAM" id="Phobius"/>
    </source>
</evidence>
<organism evidence="2 3">
    <name type="scientific">Candidatus Doudnabacteria bacterium RIFCSPHIGHO2_01_52_17</name>
    <dbReference type="NCBI Taxonomy" id="1817820"/>
    <lineage>
        <taxon>Bacteria</taxon>
        <taxon>Candidatus Doudnaibacteriota</taxon>
    </lineage>
</organism>
<keyword evidence="1" id="KW-0472">Membrane</keyword>
<proteinExistence type="predicted"/>
<protein>
    <submittedName>
        <fullName evidence="2">Uncharacterized protein</fullName>
    </submittedName>
</protein>